<dbReference type="InterPro" id="IPR044886">
    <property type="entry name" value="FLCN_DENN_C_sf"/>
</dbReference>
<name>A0A8S3IY65_9BILA</name>
<comment type="caution">
    <text evidence="1">The sequence shown here is derived from an EMBL/GenBank/DDBJ whole genome shotgun (WGS) entry which is preliminary data.</text>
</comment>
<evidence type="ECO:0000313" key="2">
    <source>
        <dbReference type="Proteomes" id="UP000681720"/>
    </source>
</evidence>
<reference evidence="1" key="1">
    <citation type="submission" date="2021-02" db="EMBL/GenBank/DDBJ databases">
        <authorList>
            <person name="Nowell W R."/>
        </authorList>
    </citation>
    <scope>NUCLEOTIDE SEQUENCE</scope>
</reference>
<dbReference type="Proteomes" id="UP000681720">
    <property type="component" value="Unassembled WGS sequence"/>
</dbReference>
<dbReference type="EMBL" id="CAJOBJ010351617">
    <property type="protein sequence ID" value="CAF5209038.1"/>
    <property type="molecule type" value="Genomic_DNA"/>
</dbReference>
<gene>
    <name evidence="1" type="ORF">GIL414_LOCUS79143</name>
</gene>
<feature type="non-terminal residue" evidence="1">
    <location>
        <position position="1"/>
    </location>
</feature>
<organism evidence="1 2">
    <name type="scientific">Rotaria magnacalcarata</name>
    <dbReference type="NCBI Taxonomy" id="392030"/>
    <lineage>
        <taxon>Eukaryota</taxon>
        <taxon>Metazoa</taxon>
        <taxon>Spiralia</taxon>
        <taxon>Gnathifera</taxon>
        <taxon>Rotifera</taxon>
        <taxon>Eurotatoria</taxon>
        <taxon>Bdelloidea</taxon>
        <taxon>Philodinida</taxon>
        <taxon>Philodinidae</taxon>
        <taxon>Rotaria</taxon>
    </lineage>
</organism>
<evidence type="ECO:0000313" key="1">
    <source>
        <dbReference type="EMBL" id="CAF5209038.1"/>
    </source>
</evidence>
<proteinExistence type="predicted"/>
<dbReference type="AlphaFoldDB" id="A0A8S3IY65"/>
<accession>A0A8S3IY65</accession>
<sequence>SKAKVYFQFGRCQTATTVSSNDRRLMSIFNVENASDLAMIRFWQKGLSQAYRAQIRILKQDDNQRKKKTDHNLRNI</sequence>
<protein>
    <submittedName>
        <fullName evidence="1">Uncharacterized protein</fullName>
    </submittedName>
</protein>
<dbReference type="Gene3D" id="1.10.10.1730">
    <property type="entry name" value="Folliculin"/>
    <property type="match status" value="1"/>
</dbReference>